<name>A0AC61L0M1_9EURY</name>
<protein>
    <submittedName>
        <fullName evidence="1">Uncharacterized protein</fullName>
    </submittedName>
</protein>
<sequence>MYVLSELFGGCPQVKVVETFTEHYEDVLSVPEIERMTDVSKATVYSHTKNLLDEGVVKKAGKVGKTQFYQLNIENTKAKIILMLERYIVSERLEKLIEKERIEEPTIVTELAGDLYNAASVPSANTSLNLFLGTKDAFIPSWGTGSAVMGGEVVAKSLVDEQAYYMENV</sequence>
<evidence type="ECO:0000313" key="2">
    <source>
        <dbReference type="Proteomes" id="UP000248329"/>
    </source>
</evidence>
<proteinExistence type="predicted"/>
<accession>A0AC61L0M1</accession>
<evidence type="ECO:0000313" key="1">
    <source>
        <dbReference type="EMBL" id="PXF59301.1"/>
    </source>
</evidence>
<dbReference type="EMBL" id="PQXF01000026">
    <property type="protein sequence ID" value="PXF59301.1"/>
    <property type="molecule type" value="Genomic_DNA"/>
</dbReference>
<gene>
    <name evidence="1" type="ORF">C4B59_11620</name>
</gene>
<reference evidence="1" key="1">
    <citation type="submission" date="2018-01" db="EMBL/GenBank/DDBJ databases">
        <authorList>
            <person name="Krukenberg V."/>
        </authorList>
    </citation>
    <scope>NUCLEOTIDE SEQUENCE</scope>
    <source>
        <strain evidence="1">E20ANME2</strain>
    </source>
</reference>
<dbReference type="Proteomes" id="UP000248329">
    <property type="component" value="Unassembled WGS sequence"/>
</dbReference>
<comment type="caution">
    <text evidence="1">The sequence shown here is derived from an EMBL/GenBank/DDBJ whole genome shotgun (WGS) entry which is preliminary data.</text>
</comment>
<organism evidence="1 2">
    <name type="scientific">Candidatus Methanogaster sp</name>
    <dbReference type="NCBI Taxonomy" id="3386292"/>
    <lineage>
        <taxon>Archaea</taxon>
        <taxon>Methanobacteriati</taxon>
        <taxon>Methanobacteriota</taxon>
        <taxon>Stenosarchaea group</taxon>
        <taxon>Methanomicrobia</taxon>
        <taxon>Methanosarcinales</taxon>
        <taxon>ANME-2 cluster</taxon>
        <taxon>Candidatus Methanogasteraceae</taxon>
        <taxon>Candidatus Methanogaster</taxon>
    </lineage>
</organism>